<evidence type="ECO:0000313" key="2">
    <source>
        <dbReference type="Proteomes" id="UP000284547"/>
    </source>
</evidence>
<protein>
    <recommendedName>
        <fullName evidence="3">Response regulatory domain-containing protein</fullName>
    </recommendedName>
</protein>
<proteinExistence type="predicted"/>
<evidence type="ECO:0008006" key="3">
    <source>
        <dbReference type="Google" id="ProtNLM"/>
    </source>
</evidence>
<accession>A0A411YXH4</accession>
<comment type="caution">
    <text evidence="1">The sequence shown here is derived from an EMBL/GenBank/DDBJ whole genome shotgun (WGS) entry which is preliminary data.</text>
</comment>
<dbReference type="RefSeq" id="WP_118155852.1">
    <property type="nucleotide sequence ID" value="NZ_QWEY01000015.1"/>
</dbReference>
<evidence type="ECO:0000313" key="1">
    <source>
        <dbReference type="EMBL" id="RGP35480.1"/>
    </source>
</evidence>
<reference evidence="1 2" key="1">
    <citation type="submission" date="2018-08" db="EMBL/GenBank/DDBJ databases">
        <title>Flavobacterium tibetense sp. nov., isolated from a wetland YonghuCo on Tibetan Plateau.</title>
        <authorList>
            <person name="Phurbu D."/>
            <person name="Lu H."/>
            <person name="Xing P."/>
        </authorList>
    </citation>
    <scope>NUCLEOTIDE SEQUENCE [LARGE SCALE GENOMIC DNA]</scope>
    <source>
        <strain evidence="1 2">DJC</strain>
    </source>
</reference>
<dbReference type="Proteomes" id="UP000284547">
    <property type="component" value="Unassembled WGS sequence"/>
</dbReference>
<name>A0A411YXH4_9RHOB</name>
<sequence>MYKQQHDAPLHKSRVTRHVRPFDVIFEKVDHQLSLTPQELLCPKGLCVLLGEFGASSRVISEWARKVGTTVMIIGDHPLPMDWLRRYAPHLDFMLVDGDYMDDTEDTVDFCMQVRRATPALPLILLSSEVRGHDLTCERMTACDVTLKNPVQSAALTQGVQAAYQNNAYFLSSRC</sequence>
<organism evidence="1 2">
    <name type="scientific">Pseudotabrizicola alkalilacus</name>
    <dbReference type="NCBI Taxonomy" id="2305252"/>
    <lineage>
        <taxon>Bacteria</taxon>
        <taxon>Pseudomonadati</taxon>
        <taxon>Pseudomonadota</taxon>
        <taxon>Alphaproteobacteria</taxon>
        <taxon>Rhodobacterales</taxon>
        <taxon>Paracoccaceae</taxon>
        <taxon>Pseudotabrizicola</taxon>
    </lineage>
</organism>
<keyword evidence="2" id="KW-1185">Reference proteome</keyword>
<dbReference type="OrthoDB" id="7871953at2"/>
<gene>
    <name evidence="1" type="ORF">D1012_19820</name>
</gene>
<dbReference type="EMBL" id="QWEY01000015">
    <property type="protein sequence ID" value="RGP35480.1"/>
    <property type="molecule type" value="Genomic_DNA"/>
</dbReference>
<dbReference type="AlphaFoldDB" id="A0A411YXH4"/>